<sequence length="63" mass="7559">MVKIVKFDNVKIIFLIFLFAMRVEAKYITYHVPCILHIDCSINMCKPPFQRCCFERACVCRLW</sequence>
<reference evidence="1" key="1">
    <citation type="submission" date="2023-10" db="EMBL/GenBank/DDBJ databases">
        <authorList>
            <person name="Rodriguez Cubillos JULIANA M."/>
            <person name="De Vega J."/>
        </authorList>
    </citation>
    <scope>NUCLEOTIDE SEQUENCE</scope>
</reference>
<accession>A0ACB0J5X7</accession>
<protein>
    <submittedName>
        <fullName evidence="1">Uncharacterized protein</fullName>
    </submittedName>
</protein>
<evidence type="ECO:0000313" key="2">
    <source>
        <dbReference type="Proteomes" id="UP001177021"/>
    </source>
</evidence>
<name>A0ACB0J5X7_TRIPR</name>
<dbReference type="EMBL" id="CASHSV030000024">
    <property type="protein sequence ID" value="CAJ2640413.1"/>
    <property type="molecule type" value="Genomic_DNA"/>
</dbReference>
<gene>
    <name evidence="1" type="ORF">MILVUS5_LOCUS10266</name>
</gene>
<organism evidence="1 2">
    <name type="scientific">Trifolium pratense</name>
    <name type="common">Red clover</name>
    <dbReference type="NCBI Taxonomy" id="57577"/>
    <lineage>
        <taxon>Eukaryota</taxon>
        <taxon>Viridiplantae</taxon>
        <taxon>Streptophyta</taxon>
        <taxon>Embryophyta</taxon>
        <taxon>Tracheophyta</taxon>
        <taxon>Spermatophyta</taxon>
        <taxon>Magnoliopsida</taxon>
        <taxon>eudicotyledons</taxon>
        <taxon>Gunneridae</taxon>
        <taxon>Pentapetalae</taxon>
        <taxon>rosids</taxon>
        <taxon>fabids</taxon>
        <taxon>Fabales</taxon>
        <taxon>Fabaceae</taxon>
        <taxon>Papilionoideae</taxon>
        <taxon>50 kb inversion clade</taxon>
        <taxon>NPAAA clade</taxon>
        <taxon>Hologalegina</taxon>
        <taxon>IRL clade</taxon>
        <taxon>Trifolieae</taxon>
        <taxon>Trifolium</taxon>
    </lineage>
</organism>
<evidence type="ECO:0000313" key="1">
    <source>
        <dbReference type="EMBL" id="CAJ2640413.1"/>
    </source>
</evidence>
<comment type="caution">
    <text evidence="1">The sequence shown here is derived from an EMBL/GenBank/DDBJ whole genome shotgun (WGS) entry which is preliminary data.</text>
</comment>
<dbReference type="Proteomes" id="UP001177021">
    <property type="component" value="Unassembled WGS sequence"/>
</dbReference>
<proteinExistence type="predicted"/>
<keyword evidence="2" id="KW-1185">Reference proteome</keyword>